<dbReference type="PANTHER" id="PTHR32182:SF25">
    <property type="entry name" value="SLR1056 PROTEIN"/>
    <property type="match status" value="1"/>
</dbReference>
<dbReference type="InterPro" id="IPR027417">
    <property type="entry name" value="P-loop_NTPase"/>
</dbReference>
<comment type="caution">
    <text evidence="3">The sequence shown here is derived from an EMBL/GenBank/DDBJ whole genome shotgun (WGS) entry which is preliminary data.</text>
</comment>
<evidence type="ECO:0000313" key="4">
    <source>
        <dbReference type="Proteomes" id="UP001501599"/>
    </source>
</evidence>
<keyword evidence="1" id="KW-0227">DNA damage</keyword>
<feature type="domain" description="ATPase AAA-type core" evidence="2">
    <location>
        <begin position="23"/>
        <end position="346"/>
    </location>
</feature>
<dbReference type="PANTHER" id="PTHR32182">
    <property type="entry name" value="DNA REPLICATION AND REPAIR PROTEIN RECF"/>
    <property type="match status" value="1"/>
</dbReference>
<name>A0ABP5MID2_9MICO</name>
<gene>
    <name evidence="3" type="ORF">GCM10009846_11530</name>
</gene>
<dbReference type="InterPro" id="IPR003959">
    <property type="entry name" value="ATPase_AAA_core"/>
</dbReference>
<protein>
    <submittedName>
        <fullName evidence="3">AAA family ATPase</fullName>
    </submittedName>
</protein>
<evidence type="ECO:0000256" key="1">
    <source>
        <dbReference type="ARBA" id="ARBA00023236"/>
    </source>
</evidence>
<dbReference type="PIRSF" id="PIRSF029347">
    <property type="entry name" value="RecF"/>
    <property type="match status" value="1"/>
</dbReference>
<reference evidence="4" key="1">
    <citation type="journal article" date="2019" name="Int. J. Syst. Evol. Microbiol.">
        <title>The Global Catalogue of Microorganisms (GCM) 10K type strain sequencing project: providing services to taxonomists for standard genome sequencing and annotation.</title>
        <authorList>
            <consortium name="The Broad Institute Genomics Platform"/>
            <consortium name="The Broad Institute Genome Sequencing Center for Infectious Disease"/>
            <person name="Wu L."/>
            <person name="Ma J."/>
        </authorList>
    </citation>
    <scope>NUCLEOTIDE SEQUENCE [LARGE SCALE GENOMIC DNA]</scope>
    <source>
        <strain evidence="4">JCM 16026</strain>
    </source>
</reference>
<dbReference type="Gene3D" id="3.40.50.300">
    <property type="entry name" value="P-loop containing nucleotide triphosphate hydrolases"/>
    <property type="match status" value="2"/>
</dbReference>
<evidence type="ECO:0000259" key="2">
    <source>
        <dbReference type="Pfam" id="PF13304"/>
    </source>
</evidence>
<accession>A0ABP5MID2</accession>
<organism evidence="3 4">
    <name type="scientific">Agrococcus versicolor</name>
    <dbReference type="NCBI Taxonomy" id="501482"/>
    <lineage>
        <taxon>Bacteria</taxon>
        <taxon>Bacillati</taxon>
        <taxon>Actinomycetota</taxon>
        <taxon>Actinomycetes</taxon>
        <taxon>Micrococcales</taxon>
        <taxon>Microbacteriaceae</taxon>
        <taxon>Agrococcus</taxon>
    </lineage>
</organism>
<dbReference type="SUPFAM" id="SSF52540">
    <property type="entry name" value="P-loop containing nucleoside triphosphate hydrolases"/>
    <property type="match status" value="1"/>
</dbReference>
<dbReference type="RefSeq" id="WP_344341402.1">
    <property type="nucleotide sequence ID" value="NZ_BAAAQT010000005.1"/>
</dbReference>
<evidence type="ECO:0000313" key="3">
    <source>
        <dbReference type="EMBL" id="GAA2172666.1"/>
    </source>
</evidence>
<sequence length="383" mass="40755">MIRRLAIDGYRSIRSLVVDLGALTVVTGANGSGKSNLYRSLRLLADCGAGRVVPSLASSGGLAGVLWAGQESIDPAVRAGGEAQGTRRKGPIALRLGFGGDDLGYAVDLGITASRSESLFVRDPSIKQEHVFAGVEPRPAATLAERVGPLARSRGDDGWHELSRTMAEWDSLLDELAGADAAPEIAGVRRTLRSWRFHDALRTDALAPARQPQIATRAVRLDDDGANLAAVLQTTIETRADGTVERAVRAAFPGSRLEMVDEGGGLGLALRQHGMLRALTAPELSDGTMQYLLLTAALTSVERPGLLVLNEPERSLHDDLLPALADRIREAADETQVVVVTHSRSLADALAGTRIELERSAGETVVAGREGPLDVPAWRWPSR</sequence>
<dbReference type="Proteomes" id="UP001501599">
    <property type="component" value="Unassembled WGS sequence"/>
</dbReference>
<keyword evidence="1" id="KW-0742">SOS response</keyword>
<keyword evidence="4" id="KW-1185">Reference proteome</keyword>
<proteinExistence type="predicted"/>
<dbReference type="InterPro" id="IPR014555">
    <property type="entry name" value="RecF-like"/>
</dbReference>
<dbReference type="EMBL" id="BAAAQT010000005">
    <property type="protein sequence ID" value="GAA2172666.1"/>
    <property type="molecule type" value="Genomic_DNA"/>
</dbReference>
<dbReference type="Pfam" id="PF13304">
    <property type="entry name" value="AAA_21"/>
    <property type="match status" value="1"/>
</dbReference>